<feature type="transmembrane region" description="Helical" evidence="6">
    <location>
        <begin position="136"/>
        <end position="157"/>
    </location>
</feature>
<dbReference type="OrthoDB" id="145485at2"/>
<evidence type="ECO:0000256" key="1">
    <source>
        <dbReference type="ARBA" id="ARBA00004651"/>
    </source>
</evidence>
<evidence type="ECO:0000256" key="6">
    <source>
        <dbReference type="SAM" id="Phobius"/>
    </source>
</evidence>
<gene>
    <name evidence="7" type="ORF">NIES592_05115</name>
</gene>
<evidence type="ECO:0008006" key="9">
    <source>
        <dbReference type="Google" id="ProtNLM"/>
    </source>
</evidence>
<name>A0A1U7H305_9CYAN</name>
<keyword evidence="5 6" id="KW-0472">Membrane</keyword>
<evidence type="ECO:0000256" key="4">
    <source>
        <dbReference type="ARBA" id="ARBA00022989"/>
    </source>
</evidence>
<comment type="caution">
    <text evidence="7">The sequence shown here is derived from an EMBL/GenBank/DDBJ whole genome shotgun (WGS) entry which is preliminary data.</text>
</comment>
<accession>A0A1U7H305</accession>
<evidence type="ECO:0000313" key="8">
    <source>
        <dbReference type="Proteomes" id="UP000186391"/>
    </source>
</evidence>
<feature type="transmembrane region" description="Helical" evidence="6">
    <location>
        <begin position="49"/>
        <end position="71"/>
    </location>
</feature>
<reference evidence="7 8" key="1">
    <citation type="submission" date="2016-11" db="EMBL/GenBank/DDBJ databases">
        <title>Draft Genome Sequences of Nine Cyanobacterial Strains from Diverse Habitats.</title>
        <authorList>
            <person name="Zhu T."/>
            <person name="Hou S."/>
            <person name="Lu X."/>
            <person name="Hess W.R."/>
        </authorList>
    </citation>
    <scope>NUCLEOTIDE SEQUENCE [LARGE SCALE GENOMIC DNA]</scope>
    <source>
        <strain evidence="7 8">NIES-592</strain>
    </source>
</reference>
<feature type="transmembrane region" description="Helical" evidence="6">
    <location>
        <begin position="163"/>
        <end position="186"/>
    </location>
</feature>
<dbReference type="EMBL" id="MRCA01000002">
    <property type="protein sequence ID" value="OKH15481.1"/>
    <property type="molecule type" value="Genomic_DNA"/>
</dbReference>
<feature type="transmembrane region" description="Helical" evidence="6">
    <location>
        <begin position="207"/>
        <end position="226"/>
    </location>
</feature>
<comment type="subcellular location">
    <subcellularLocation>
        <location evidence="1">Cell membrane</location>
        <topology evidence="1">Multi-pass membrane protein</topology>
    </subcellularLocation>
</comment>
<evidence type="ECO:0000256" key="2">
    <source>
        <dbReference type="ARBA" id="ARBA00022475"/>
    </source>
</evidence>
<dbReference type="PANTHER" id="PTHR39087">
    <property type="entry name" value="UPF0104 MEMBRANE PROTEIN MJ1595"/>
    <property type="match status" value="1"/>
</dbReference>
<dbReference type="Pfam" id="PF03706">
    <property type="entry name" value="LPG_synthase_TM"/>
    <property type="match status" value="1"/>
</dbReference>
<dbReference type="RefSeq" id="WP_073555110.1">
    <property type="nucleotide sequence ID" value="NZ_MRCA01000002.1"/>
</dbReference>
<evidence type="ECO:0000313" key="7">
    <source>
        <dbReference type="EMBL" id="OKH15481.1"/>
    </source>
</evidence>
<dbReference type="AlphaFoldDB" id="A0A1U7H305"/>
<feature type="transmembrane region" description="Helical" evidence="6">
    <location>
        <begin position="288"/>
        <end position="305"/>
    </location>
</feature>
<organism evidence="7 8">
    <name type="scientific">Fischerella major NIES-592</name>
    <dbReference type="NCBI Taxonomy" id="210994"/>
    <lineage>
        <taxon>Bacteria</taxon>
        <taxon>Bacillati</taxon>
        <taxon>Cyanobacteriota</taxon>
        <taxon>Cyanophyceae</taxon>
        <taxon>Nostocales</taxon>
        <taxon>Hapalosiphonaceae</taxon>
        <taxon>Fischerella</taxon>
    </lineage>
</organism>
<dbReference type="PANTHER" id="PTHR39087:SF2">
    <property type="entry name" value="UPF0104 MEMBRANE PROTEIN MJ1595"/>
    <property type="match status" value="1"/>
</dbReference>
<feature type="transmembrane region" description="Helical" evidence="6">
    <location>
        <begin position="83"/>
        <end position="104"/>
    </location>
</feature>
<keyword evidence="4 6" id="KW-1133">Transmembrane helix</keyword>
<keyword evidence="3 6" id="KW-0812">Transmembrane</keyword>
<dbReference type="Proteomes" id="UP000186391">
    <property type="component" value="Unassembled WGS sequence"/>
</dbReference>
<evidence type="ECO:0000256" key="3">
    <source>
        <dbReference type="ARBA" id="ARBA00022692"/>
    </source>
</evidence>
<dbReference type="GO" id="GO:0005886">
    <property type="term" value="C:plasma membrane"/>
    <property type="evidence" value="ECO:0007669"/>
    <property type="project" value="UniProtKB-SubCell"/>
</dbReference>
<keyword evidence="8" id="KW-1185">Reference proteome</keyword>
<evidence type="ECO:0000256" key="5">
    <source>
        <dbReference type="ARBA" id="ARBA00023136"/>
    </source>
</evidence>
<dbReference type="InterPro" id="IPR022791">
    <property type="entry name" value="L-PG_synthase/AglD"/>
</dbReference>
<keyword evidence="2" id="KW-1003">Cell membrane</keyword>
<sequence length="313" mass="34114">MNRKRLSQISLSGFGLLLFALSLWTINNELRQHNLSDVLRSLTEIPSNSLFIAIGCSIGGYLVLTSYDFLAFRHIRRSLPPSAIIFTAFISHAVSNSVGFALLTGGAIRYRLYSNWGVSVGAIAQVIAFENLSFWLGLFAVSGIIFLLEPLTIPTLLNLPFVSVHPIGVIFLLLVGAYLLGSYFYHQTLSIRGQTFSFPSFRLSLKQIGISLVDWGLAIAVLYLLLPPSIPLSYFGFAGIYLLAMIAGIVSNVPGGLGVFETVILLLLPSEVTAPAALGSLIAYRGVYYILPLIVAVVLLGLYEINQRLKARS</sequence>
<proteinExistence type="predicted"/>
<protein>
    <recommendedName>
        <fullName evidence="9">Lysylphosphatidylglycerol synthetase</fullName>
    </recommendedName>
</protein>